<evidence type="ECO:0000313" key="2">
    <source>
        <dbReference type="EMBL" id="SFG92918.1"/>
    </source>
</evidence>
<sequence length="141" mass="15230">MTLLLSILSINAHSTYTVIGCVSDDTGYLYTGPAGVYSPRPGGYGPAYETSPVVTSGQIGTGIYCAPVSMGNCVIRTKNNCRDCTGPYDYDPSKKGQNYYYEQAGRLKGFMQCPIDDYVGFMVAAMAGLGFLFIRRSNLLV</sequence>
<name>A0A1I2VUM9_9SPHI</name>
<feature type="transmembrane region" description="Helical" evidence="1">
    <location>
        <begin position="118"/>
        <end position="134"/>
    </location>
</feature>
<dbReference type="RefSeq" id="WP_143095923.1">
    <property type="nucleotide sequence ID" value="NZ_FOPP01000003.1"/>
</dbReference>
<evidence type="ECO:0000313" key="3">
    <source>
        <dbReference type="Proteomes" id="UP000199666"/>
    </source>
</evidence>
<keyword evidence="3" id="KW-1185">Reference proteome</keyword>
<keyword evidence="1" id="KW-0812">Transmembrane</keyword>
<organism evidence="2 3">
    <name type="scientific">Pedobacter insulae</name>
    <dbReference type="NCBI Taxonomy" id="414048"/>
    <lineage>
        <taxon>Bacteria</taxon>
        <taxon>Pseudomonadati</taxon>
        <taxon>Bacteroidota</taxon>
        <taxon>Sphingobacteriia</taxon>
        <taxon>Sphingobacteriales</taxon>
        <taxon>Sphingobacteriaceae</taxon>
        <taxon>Pedobacter</taxon>
    </lineage>
</organism>
<accession>A0A1I2VUM9</accession>
<protein>
    <submittedName>
        <fullName evidence="2">Uncharacterized protein</fullName>
    </submittedName>
</protein>
<dbReference type="OrthoDB" id="771873at2"/>
<keyword evidence="1" id="KW-1133">Transmembrane helix</keyword>
<reference evidence="2 3" key="1">
    <citation type="submission" date="2016-10" db="EMBL/GenBank/DDBJ databases">
        <authorList>
            <person name="de Groot N.N."/>
        </authorList>
    </citation>
    <scope>NUCLEOTIDE SEQUENCE [LARGE SCALE GENOMIC DNA]</scope>
    <source>
        <strain evidence="2 3">DSM 18684</strain>
    </source>
</reference>
<gene>
    <name evidence="2" type="ORF">SAMN04489864_103279</name>
</gene>
<dbReference type="STRING" id="414048.SAMN04489864_103279"/>
<dbReference type="EMBL" id="FOPP01000003">
    <property type="protein sequence ID" value="SFG92918.1"/>
    <property type="molecule type" value="Genomic_DNA"/>
</dbReference>
<proteinExistence type="predicted"/>
<dbReference type="Proteomes" id="UP000199666">
    <property type="component" value="Unassembled WGS sequence"/>
</dbReference>
<dbReference type="AlphaFoldDB" id="A0A1I2VUM9"/>
<keyword evidence="1" id="KW-0472">Membrane</keyword>
<evidence type="ECO:0000256" key="1">
    <source>
        <dbReference type="SAM" id="Phobius"/>
    </source>
</evidence>